<dbReference type="GO" id="GO:0003700">
    <property type="term" value="F:DNA-binding transcription factor activity"/>
    <property type="evidence" value="ECO:0007669"/>
    <property type="project" value="InterPro"/>
</dbReference>
<keyword evidence="5" id="KW-1185">Reference proteome</keyword>
<dbReference type="AlphaFoldDB" id="A0A2V3J5Q7"/>
<keyword evidence="1" id="KW-0175">Coiled coil</keyword>
<comment type="caution">
    <text evidence="4">The sequence shown here is derived from an EMBL/GenBank/DDBJ whole genome shotgun (WGS) entry which is preliminary data.</text>
</comment>
<dbReference type="Pfam" id="PF07716">
    <property type="entry name" value="bZIP_2"/>
    <property type="match status" value="1"/>
</dbReference>
<dbReference type="EMBL" id="NBIV01000012">
    <property type="protein sequence ID" value="PXF48720.1"/>
    <property type="molecule type" value="Genomic_DNA"/>
</dbReference>
<feature type="compositionally biased region" description="Low complexity" evidence="2">
    <location>
        <begin position="129"/>
        <end position="145"/>
    </location>
</feature>
<sequence>MQRLRDSNIALRLKDAEWQRRIMMPPPSPPPQPQPQPQPPPPPASLLSVPPRRSPTTAPLNPAHLPPTFVRDPRLFAPPPPKPNLSASPPVSAHFSAPHPPSLASASPPNPAPHSLIFDPQLPISNSYQHQHQQQPQQQPQQQQPHQPPPPPVLPSSSPAQSVLSTSTNAHSSDASISLKPNHPARKPRSHARGVGKIRRHRMTKEEEARFDPRDLVDLKGSTAAKSRKMTPQERDIMLHKRRLRNRQSAARSRDKQRKTITELGDEVDQLLLKAQRVKQRCHSAEEQLRDLRAAHEALRTENEQLKLSNNQLKIANNELRQNQPTQALTHAPNIPRTGSTLRVSLSTDMLDKIIGASSNAEGLLPGGAESSGMLRIPSKLHLSLSTDRLSEGLTPAGNSSQATMGRNMSIVERLFDLANNGSNANNISFDNILINTDIEVKKE</sequence>
<dbReference type="Gene3D" id="1.20.5.170">
    <property type="match status" value="1"/>
</dbReference>
<evidence type="ECO:0000256" key="1">
    <source>
        <dbReference type="SAM" id="Coils"/>
    </source>
</evidence>
<feature type="domain" description="BZIP" evidence="3">
    <location>
        <begin position="236"/>
        <end position="299"/>
    </location>
</feature>
<feature type="compositionally biased region" description="Low complexity" evidence="2">
    <location>
        <begin position="84"/>
        <end position="107"/>
    </location>
</feature>
<evidence type="ECO:0000313" key="5">
    <source>
        <dbReference type="Proteomes" id="UP000247409"/>
    </source>
</evidence>
<dbReference type="SUPFAM" id="SSF57959">
    <property type="entry name" value="Leucine zipper domain"/>
    <property type="match status" value="1"/>
</dbReference>
<dbReference type="PROSITE" id="PS00036">
    <property type="entry name" value="BZIP_BASIC"/>
    <property type="match status" value="1"/>
</dbReference>
<evidence type="ECO:0000256" key="2">
    <source>
        <dbReference type="SAM" id="MobiDB-lite"/>
    </source>
</evidence>
<dbReference type="STRING" id="448386.A0A2V3J5Q7"/>
<feature type="compositionally biased region" description="Basic residues" evidence="2">
    <location>
        <begin position="183"/>
        <end position="203"/>
    </location>
</feature>
<protein>
    <recommendedName>
        <fullName evidence="3">BZIP domain-containing protein</fullName>
    </recommendedName>
</protein>
<dbReference type="InterPro" id="IPR004827">
    <property type="entry name" value="bZIP"/>
</dbReference>
<dbReference type="PROSITE" id="PS50217">
    <property type="entry name" value="BZIP"/>
    <property type="match status" value="1"/>
</dbReference>
<organism evidence="4 5">
    <name type="scientific">Gracilariopsis chorda</name>
    <dbReference type="NCBI Taxonomy" id="448386"/>
    <lineage>
        <taxon>Eukaryota</taxon>
        <taxon>Rhodophyta</taxon>
        <taxon>Florideophyceae</taxon>
        <taxon>Rhodymeniophycidae</taxon>
        <taxon>Gracilariales</taxon>
        <taxon>Gracilariaceae</taxon>
        <taxon>Gracilariopsis</taxon>
    </lineage>
</organism>
<gene>
    <name evidence="4" type="ORF">BWQ96_01572</name>
</gene>
<feature type="compositionally biased region" description="Basic and acidic residues" evidence="2">
    <location>
        <begin position="1"/>
        <end position="20"/>
    </location>
</feature>
<feature type="compositionally biased region" description="Polar residues" evidence="2">
    <location>
        <begin position="155"/>
        <end position="176"/>
    </location>
</feature>
<dbReference type="SMART" id="SM00338">
    <property type="entry name" value="BRLZ"/>
    <property type="match status" value="1"/>
</dbReference>
<name>A0A2V3J5Q7_9FLOR</name>
<feature type="compositionally biased region" description="Low complexity" evidence="2">
    <location>
        <begin position="45"/>
        <end position="55"/>
    </location>
</feature>
<proteinExistence type="predicted"/>
<feature type="coiled-coil region" evidence="1">
    <location>
        <begin position="261"/>
        <end position="323"/>
    </location>
</feature>
<dbReference type="InterPro" id="IPR046347">
    <property type="entry name" value="bZIP_sf"/>
</dbReference>
<feature type="compositionally biased region" description="Basic and acidic residues" evidence="2">
    <location>
        <begin position="204"/>
        <end position="218"/>
    </location>
</feature>
<dbReference type="OrthoDB" id="6035at2759"/>
<feature type="region of interest" description="Disordered" evidence="2">
    <location>
        <begin position="1"/>
        <end position="237"/>
    </location>
</feature>
<dbReference type="Proteomes" id="UP000247409">
    <property type="component" value="Unassembled WGS sequence"/>
</dbReference>
<evidence type="ECO:0000313" key="4">
    <source>
        <dbReference type="EMBL" id="PXF48720.1"/>
    </source>
</evidence>
<reference evidence="4 5" key="1">
    <citation type="journal article" date="2018" name="Mol. Biol. Evol.">
        <title>Analysis of the draft genome of the red seaweed Gracilariopsis chorda provides insights into genome size evolution in Rhodophyta.</title>
        <authorList>
            <person name="Lee J."/>
            <person name="Yang E.C."/>
            <person name="Graf L."/>
            <person name="Yang J.H."/>
            <person name="Qiu H."/>
            <person name="Zel Zion U."/>
            <person name="Chan C.X."/>
            <person name="Stephens T.G."/>
            <person name="Weber A.P.M."/>
            <person name="Boo G.H."/>
            <person name="Boo S.M."/>
            <person name="Kim K.M."/>
            <person name="Shin Y."/>
            <person name="Jung M."/>
            <person name="Lee S.J."/>
            <person name="Yim H.S."/>
            <person name="Lee J.H."/>
            <person name="Bhattacharya D."/>
            <person name="Yoon H.S."/>
        </authorList>
    </citation>
    <scope>NUCLEOTIDE SEQUENCE [LARGE SCALE GENOMIC DNA]</scope>
    <source>
        <strain evidence="4 5">SKKU-2015</strain>
        <tissue evidence="4">Whole body</tissue>
    </source>
</reference>
<dbReference type="CDD" id="cd14686">
    <property type="entry name" value="bZIP"/>
    <property type="match status" value="1"/>
</dbReference>
<accession>A0A2V3J5Q7</accession>
<evidence type="ECO:0000259" key="3">
    <source>
        <dbReference type="PROSITE" id="PS50217"/>
    </source>
</evidence>
<feature type="compositionally biased region" description="Pro residues" evidence="2">
    <location>
        <begin position="24"/>
        <end position="44"/>
    </location>
</feature>